<evidence type="ECO:0000313" key="1">
    <source>
        <dbReference type="EMBL" id="GAV00064.1"/>
    </source>
</evidence>
<dbReference type="EMBL" id="BDGG01000005">
    <property type="protein sequence ID" value="GAV00064.1"/>
    <property type="molecule type" value="Genomic_DNA"/>
</dbReference>
<evidence type="ECO:0000313" key="2">
    <source>
        <dbReference type="Proteomes" id="UP000186922"/>
    </source>
</evidence>
<dbReference type="Gene3D" id="1.25.40.420">
    <property type="match status" value="1"/>
</dbReference>
<dbReference type="AlphaFoldDB" id="A0A1D1VMC7"/>
<protein>
    <submittedName>
        <fullName evidence="1">Uncharacterized protein</fullName>
    </submittedName>
</protein>
<dbReference type="Proteomes" id="UP000186922">
    <property type="component" value="Unassembled WGS sequence"/>
</dbReference>
<comment type="caution">
    <text evidence="1">The sequence shown here is derived from an EMBL/GenBank/DDBJ whole genome shotgun (WGS) entry which is preliminary data.</text>
</comment>
<proteinExistence type="predicted"/>
<sequence length="64" mass="6983">MLVLADLSSSAGLKQSVLDYVPSKARQSDATVQVNTMMDKALKSGRPELIKELCGAVFKSGRRW</sequence>
<accession>A0A1D1VMC7</accession>
<keyword evidence="2" id="KW-1185">Reference proteome</keyword>
<reference evidence="1 2" key="1">
    <citation type="journal article" date="2016" name="Nat. Commun.">
        <title>Extremotolerant tardigrade genome and improved radiotolerance of human cultured cells by tardigrade-unique protein.</title>
        <authorList>
            <person name="Hashimoto T."/>
            <person name="Horikawa D.D."/>
            <person name="Saito Y."/>
            <person name="Kuwahara H."/>
            <person name="Kozuka-Hata H."/>
            <person name="Shin-I T."/>
            <person name="Minakuchi Y."/>
            <person name="Ohishi K."/>
            <person name="Motoyama A."/>
            <person name="Aizu T."/>
            <person name="Enomoto A."/>
            <person name="Kondo K."/>
            <person name="Tanaka S."/>
            <person name="Hara Y."/>
            <person name="Koshikawa S."/>
            <person name="Sagara H."/>
            <person name="Miura T."/>
            <person name="Yokobori S."/>
            <person name="Miyagawa K."/>
            <person name="Suzuki Y."/>
            <person name="Kubo T."/>
            <person name="Oyama M."/>
            <person name="Kohara Y."/>
            <person name="Fujiyama A."/>
            <person name="Arakawa K."/>
            <person name="Katayama T."/>
            <person name="Toyoda A."/>
            <person name="Kunieda T."/>
        </authorList>
    </citation>
    <scope>NUCLEOTIDE SEQUENCE [LARGE SCALE GENOMIC DNA]</scope>
    <source>
        <strain evidence="1 2">YOKOZUNA-1</strain>
    </source>
</reference>
<gene>
    <name evidence="1" type="primary">RvY_10967-1</name>
    <name evidence="1" type="synonym">RvY_10967.1</name>
    <name evidence="1" type="ORF">RvY_10967</name>
</gene>
<name>A0A1D1VMC7_RAMVA</name>
<organism evidence="1 2">
    <name type="scientific">Ramazzottius varieornatus</name>
    <name type="common">Water bear</name>
    <name type="synonym">Tardigrade</name>
    <dbReference type="NCBI Taxonomy" id="947166"/>
    <lineage>
        <taxon>Eukaryota</taxon>
        <taxon>Metazoa</taxon>
        <taxon>Ecdysozoa</taxon>
        <taxon>Tardigrada</taxon>
        <taxon>Eutardigrada</taxon>
        <taxon>Parachela</taxon>
        <taxon>Hypsibioidea</taxon>
        <taxon>Ramazzottiidae</taxon>
        <taxon>Ramazzottius</taxon>
    </lineage>
</organism>